<dbReference type="SMART" id="SM00065">
    <property type="entry name" value="GAF"/>
    <property type="match status" value="2"/>
</dbReference>
<protein>
    <submittedName>
        <fullName evidence="4">PAS/PAC sensor protein</fullName>
    </submittedName>
</protein>
<dbReference type="CDD" id="cd00130">
    <property type="entry name" value="PAS"/>
    <property type="match status" value="1"/>
</dbReference>
<feature type="domain" description="PAC" evidence="3">
    <location>
        <begin position="284"/>
        <end position="336"/>
    </location>
</feature>
<keyword evidence="1" id="KW-0805">Transcription regulation</keyword>
<organism evidence="4 5">
    <name type="scientific">Haloterrigena turkmenica (strain ATCC 51198 / DSM 5511 / JCM 9101 / NCIMB 13204 / VKM B-1734 / 4k)</name>
    <name type="common">Halococcus turkmenicus</name>
    <dbReference type="NCBI Taxonomy" id="543526"/>
    <lineage>
        <taxon>Archaea</taxon>
        <taxon>Methanobacteriati</taxon>
        <taxon>Methanobacteriota</taxon>
        <taxon>Stenosarchaea group</taxon>
        <taxon>Halobacteria</taxon>
        <taxon>Halobacteriales</taxon>
        <taxon>Natrialbaceae</taxon>
        <taxon>Haloterrigena</taxon>
    </lineage>
</organism>
<dbReference type="SUPFAM" id="SSF46785">
    <property type="entry name" value="Winged helix' DNA-binding domain"/>
    <property type="match status" value="1"/>
</dbReference>
<dbReference type="InterPro" id="IPR001610">
    <property type="entry name" value="PAC"/>
</dbReference>
<dbReference type="Pfam" id="PF15915">
    <property type="entry name" value="BAT"/>
    <property type="match status" value="1"/>
</dbReference>
<dbReference type="HOGENOM" id="CLU_010057_0_0_2"/>
<dbReference type="GeneID" id="8744741"/>
<geneLocation type="plasmid" evidence="4 5">
    <name>pHTUR01</name>
</geneLocation>
<dbReference type="SMART" id="SM00086">
    <property type="entry name" value="PAC"/>
    <property type="match status" value="1"/>
</dbReference>
<keyword evidence="4" id="KW-0614">Plasmid</keyword>
<dbReference type="InterPro" id="IPR000014">
    <property type="entry name" value="PAS"/>
</dbReference>
<keyword evidence="2" id="KW-0804">Transcription</keyword>
<dbReference type="Pfam" id="PF13185">
    <property type="entry name" value="GAF_2"/>
    <property type="match status" value="2"/>
</dbReference>
<reference evidence="4 5" key="1">
    <citation type="journal article" date="2010" name="Stand. Genomic Sci.">
        <title>Complete genome sequence of Haloterrigena turkmenica type strain (4k).</title>
        <authorList>
            <person name="Saunders E."/>
            <person name="Tindall B.J."/>
            <person name="Fahnrich R."/>
            <person name="Lapidus A."/>
            <person name="Copeland A."/>
            <person name="Del Rio T.G."/>
            <person name="Lucas S."/>
            <person name="Chen F."/>
            <person name="Tice H."/>
            <person name="Cheng J.F."/>
            <person name="Han C."/>
            <person name="Detter J.C."/>
            <person name="Bruce D."/>
            <person name="Goodwin L."/>
            <person name="Chain P."/>
            <person name="Pitluck S."/>
            <person name="Pati A."/>
            <person name="Ivanova N."/>
            <person name="Mavromatis K."/>
            <person name="Chen A."/>
            <person name="Palaniappan K."/>
            <person name="Land M."/>
            <person name="Hauser L."/>
            <person name="Chang Y.J."/>
            <person name="Jeffries C.D."/>
            <person name="Brettin T."/>
            <person name="Rohde M."/>
            <person name="Goker M."/>
            <person name="Bristow J."/>
            <person name="Eisen J.A."/>
            <person name="Markowitz V."/>
            <person name="Hugenholtz P."/>
            <person name="Klenk H.P."/>
            <person name="Kyrpides N.C."/>
        </authorList>
    </citation>
    <scope>NUCLEOTIDE SEQUENCE [LARGE SCALE GENOMIC DNA]</scope>
    <source>
        <strain evidence="5">ATCC 51198 / DSM 5511 / JCM 9101 / NCIMB 13204 / VKM B-1734 / 4k</strain>
    </source>
</reference>
<dbReference type="Pfam" id="PF04967">
    <property type="entry name" value="HTH_10"/>
    <property type="match status" value="1"/>
</dbReference>
<keyword evidence="5" id="KW-1185">Reference proteome</keyword>
<dbReference type="Gene3D" id="3.30.450.20">
    <property type="entry name" value="PAS domain"/>
    <property type="match status" value="2"/>
</dbReference>
<dbReference type="Gene3D" id="3.30.450.40">
    <property type="match status" value="2"/>
</dbReference>
<gene>
    <name evidence="4" type="ordered locus">Htur_4113</name>
</gene>
<dbReference type="InterPro" id="IPR036390">
    <property type="entry name" value="WH_DNA-bd_sf"/>
</dbReference>
<dbReference type="InterPro" id="IPR007050">
    <property type="entry name" value="HTH_bacterioopsin"/>
</dbReference>
<dbReference type="Proteomes" id="UP000001903">
    <property type="component" value="Plasmid pHTUR01"/>
</dbReference>
<dbReference type="InterPro" id="IPR031803">
    <property type="entry name" value="BAT_GAF/HTH-assoc"/>
</dbReference>
<dbReference type="NCBIfam" id="TIGR00229">
    <property type="entry name" value="sensory_box"/>
    <property type="match status" value="1"/>
</dbReference>
<evidence type="ECO:0000313" key="4">
    <source>
        <dbReference type="EMBL" id="ADB62941.1"/>
    </source>
</evidence>
<dbReference type="Pfam" id="PF08447">
    <property type="entry name" value="PAS_3"/>
    <property type="match status" value="1"/>
</dbReference>
<dbReference type="SUPFAM" id="SSF55785">
    <property type="entry name" value="PYP-like sensor domain (PAS domain)"/>
    <property type="match status" value="2"/>
</dbReference>
<accession>D2S0P4</accession>
<dbReference type="PANTHER" id="PTHR34236:SF1">
    <property type="entry name" value="DIMETHYL SULFOXIDE REDUCTASE TRANSCRIPTIONAL ACTIVATOR"/>
    <property type="match status" value="1"/>
</dbReference>
<sequence>MSSVSLSPKQVLEVFETLAPPGTPLTTPEVAAEFDCSHRTIYNKLETLVNNGSLETKKVGARGRVWWRPLQECDHEDEDEDERFYQSLFDSIDKGIFLADVIFNRDGEPIDVLYREANTAATEMVGENFEGRFLTEIDLGYEDHWYETFGRVTSTGEGERLEVYAEPDGHWYDVYVFKPPNDGNRRIGIIFQDITERKRARQKLEEERDMFADGPTVVFRWTPEADEGWPVEYVSENVEDVFGYTPAELESGDIPYTDLLLDEELDRIASEVAENSDETTERFSHEPYRIKTKGGDIRWVKDITKIVRNGSGKIVNYLGYLVDITERKQAEETLKQTNRSLKRLNRASADLFDAEPDAIADRVAELTQHVLDIEYAALWRYDETTGEIREYATSVDPELDADSVTPSEGFHNQVWKTFISNDVSADTDLNVPNSGVIETKAPLRSCVLVPLGRHGVICAGSTRVEAFNGRVADLAETVAATIKAAWDHAEGEQQLTDRNAELERLDRLNGLIRGIDQALVDAETLEAIDQSVCELLADSELYEFAWIGERDPGSDTIRPREWVGVDHGYLETLSISTDQHPSNEDPVAAAVRTQHVQVVEDVAIDPRAADWREATLDRGARSCISIPLVYNRSLYGVLSVYAAQPKPDERDHAVLAELGETIAHAINAVETRRTLLTDSVTELTLEIHEADDVLTKLARKTDTEIEFDGLVPQSDGAPHLFFSAHDVIAEDVLAAVRHLPEVAEITLIREEESRCVFEATVTESTLISYVENEGVVRSLSTTPETTTLIVDLPAAATVREFVETIQEIYPGTELVTRQTCEREITTRQDLRDALTERFTDRQLEILETAYRSGFFESPRVRTGKELSEALGITQSTFSYHLREAQRRLCEIVFENS</sequence>
<dbReference type="SUPFAM" id="SSF55781">
    <property type="entry name" value="GAF domain-like"/>
    <property type="match status" value="2"/>
</dbReference>
<evidence type="ECO:0000313" key="5">
    <source>
        <dbReference type="Proteomes" id="UP000001903"/>
    </source>
</evidence>
<dbReference type="KEGG" id="htu:Htur_4113"/>
<dbReference type="EMBL" id="CP001861">
    <property type="protein sequence ID" value="ADB62941.1"/>
    <property type="molecule type" value="Genomic_DNA"/>
</dbReference>
<dbReference type="InterPro" id="IPR000700">
    <property type="entry name" value="PAS-assoc_C"/>
</dbReference>
<dbReference type="InterPro" id="IPR029016">
    <property type="entry name" value="GAF-like_dom_sf"/>
</dbReference>
<dbReference type="InterPro" id="IPR003018">
    <property type="entry name" value="GAF"/>
</dbReference>
<dbReference type="InterPro" id="IPR013655">
    <property type="entry name" value="PAS_fold_3"/>
</dbReference>
<dbReference type="PANTHER" id="PTHR34236">
    <property type="entry name" value="DIMETHYL SULFOXIDE REDUCTASE TRANSCRIPTIONAL ACTIVATOR"/>
    <property type="match status" value="1"/>
</dbReference>
<dbReference type="InterPro" id="IPR035965">
    <property type="entry name" value="PAS-like_dom_sf"/>
</dbReference>
<evidence type="ECO:0000256" key="2">
    <source>
        <dbReference type="ARBA" id="ARBA00023163"/>
    </source>
</evidence>
<evidence type="ECO:0000259" key="3">
    <source>
        <dbReference type="PROSITE" id="PS50113"/>
    </source>
</evidence>
<name>D2S0P4_HALTV</name>
<evidence type="ECO:0000256" key="1">
    <source>
        <dbReference type="ARBA" id="ARBA00023015"/>
    </source>
</evidence>
<dbReference type="AlphaFoldDB" id="D2S0P4"/>
<dbReference type="PROSITE" id="PS50113">
    <property type="entry name" value="PAC"/>
    <property type="match status" value="1"/>
</dbReference>
<dbReference type="RefSeq" id="WP_012945185.1">
    <property type="nucleotide sequence ID" value="NC_013744.1"/>
</dbReference>
<dbReference type="OrthoDB" id="342253at2157"/>
<proteinExistence type="predicted"/>